<accession>A0AC61KYR3</accession>
<organism evidence="1 2">
    <name type="scientific">Candidatus Methanogaster sp</name>
    <dbReference type="NCBI Taxonomy" id="3386292"/>
    <lineage>
        <taxon>Archaea</taxon>
        <taxon>Methanobacteriati</taxon>
        <taxon>Methanobacteriota</taxon>
        <taxon>Stenosarchaea group</taxon>
        <taxon>Methanomicrobia</taxon>
        <taxon>Methanosarcinales</taxon>
        <taxon>ANME-2 cluster</taxon>
        <taxon>Candidatus Methanogasteraceae</taxon>
        <taxon>Candidatus Methanogaster</taxon>
    </lineage>
</organism>
<name>A0AC61KYR3_9EURY</name>
<dbReference type="Proteomes" id="UP000248329">
    <property type="component" value="Unassembled WGS sequence"/>
</dbReference>
<protein>
    <submittedName>
        <fullName evidence="1">Uncharacterized protein</fullName>
    </submittedName>
</protein>
<evidence type="ECO:0000313" key="1">
    <source>
        <dbReference type="EMBL" id="PXF57212.1"/>
    </source>
</evidence>
<sequence length="119" mass="13476">MDETPTTLDEIAGKIVNTIHPEKIIIFGSPAYSEPTEKSDIGILVIMETAKREIERIVVVNKLIREHRKKIDFNILVKTPAEVKHRLEICDPVISETISIGKVLARRKITHKTTKPLIT</sequence>
<proteinExistence type="predicted"/>
<reference evidence="1" key="1">
    <citation type="submission" date="2018-01" db="EMBL/GenBank/DDBJ databases">
        <authorList>
            <person name="Krukenberg V."/>
        </authorList>
    </citation>
    <scope>NUCLEOTIDE SEQUENCE</scope>
    <source>
        <strain evidence="1">E20ANME2</strain>
    </source>
</reference>
<evidence type="ECO:0000313" key="2">
    <source>
        <dbReference type="Proteomes" id="UP000248329"/>
    </source>
</evidence>
<comment type="caution">
    <text evidence="1">The sequence shown here is derived from an EMBL/GenBank/DDBJ whole genome shotgun (WGS) entry which is preliminary data.</text>
</comment>
<dbReference type="EMBL" id="PQXF01000067">
    <property type="protein sequence ID" value="PXF57212.1"/>
    <property type="molecule type" value="Genomic_DNA"/>
</dbReference>
<gene>
    <name evidence="1" type="ORF">C4B59_15645</name>
</gene>